<dbReference type="SUPFAM" id="SSF102114">
    <property type="entry name" value="Radical SAM enzymes"/>
    <property type="match status" value="1"/>
</dbReference>
<reference evidence="1 2" key="1">
    <citation type="submission" date="2018-11" db="EMBL/GenBank/DDBJ databases">
        <title>Sequencing the genomes of 1000 actinobacteria strains.</title>
        <authorList>
            <person name="Klenk H.-P."/>
        </authorList>
    </citation>
    <scope>NUCLEOTIDE SEQUENCE [LARGE SCALE GENOMIC DNA]</scope>
    <source>
        <strain evidence="1 2">DSM 44254</strain>
    </source>
</reference>
<dbReference type="InterPro" id="IPR058240">
    <property type="entry name" value="rSAM_sf"/>
</dbReference>
<evidence type="ECO:0000313" key="1">
    <source>
        <dbReference type="EMBL" id="ROO82935.1"/>
    </source>
</evidence>
<proteinExistence type="predicted"/>
<evidence type="ECO:0008006" key="3">
    <source>
        <dbReference type="Google" id="ProtNLM"/>
    </source>
</evidence>
<protein>
    <recommendedName>
        <fullName evidence="3">Radical SAM protein</fullName>
    </recommendedName>
</protein>
<evidence type="ECO:0000313" key="2">
    <source>
        <dbReference type="Proteomes" id="UP000272400"/>
    </source>
</evidence>
<comment type="caution">
    <text evidence="1">The sequence shown here is derived from an EMBL/GenBank/DDBJ whole genome shotgun (WGS) entry which is preliminary data.</text>
</comment>
<dbReference type="EMBL" id="RJKE01000001">
    <property type="protein sequence ID" value="ROO82935.1"/>
    <property type="molecule type" value="Genomic_DNA"/>
</dbReference>
<sequence>MPSSTAPSKLIDLTVPSADLVSVPELLRLGVLRDGVQLTTTDIRLPMLGQVIPRIEIEISAPGFCKKVTVRVDQRSPFRFDGTRLTARINEKDRDVACCQLIDEGRAPTGMYNFGLLRENGVRSFVFDYHTYCAYSCDFCFKESEWEILALRGSSPACYSANFDACLAYVRDCAEDFLTKYDIVWLCTGSIKNTGLELERHCRLAAELRSIGYSQGIYVSQVIPEALRGESSYRLDYLHALKAAGVSRFNSGVEIVNDDYRRRYVHGYKGTLTFGDYVTVFTDAVDVFGHQQVGSCLLAGIEPAADTLRGLETIAALGVVPSPTVLTPFVVKQQDIPFQYDLDGLVNVHVGFQKIIEARGLPVFSGVFSLA</sequence>
<name>A0A3N1CP14_9ACTN</name>
<dbReference type="OrthoDB" id="9147217at2"/>
<dbReference type="AlphaFoldDB" id="A0A3N1CP14"/>
<keyword evidence="2" id="KW-1185">Reference proteome</keyword>
<dbReference type="Proteomes" id="UP000272400">
    <property type="component" value="Unassembled WGS sequence"/>
</dbReference>
<accession>A0A3N1CP14</accession>
<gene>
    <name evidence="1" type="ORF">EDD29_0422</name>
</gene>
<dbReference type="RefSeq" id="WP_123661893.1">
    <property type="nucleotide sequence ID" value="NZ_RJKE01000001.1"/>
</dbReference>
<organism evidence="1 2">
    <name type="scientific">Actinocorallia herbida</name>
    <dbReference type="NCBI Taxonomy" id="58109"/>
    <lineage>
        <taxon>Bacteria</taxon>
        <taxon>Bacillati</taxon>
        <taxon>Actinomycetota</taxon>
        <taxon>Actinomycetes</taxon>
        <taxon>Streptosporangiales</taxon>
        <taxon>Thermomonosporaceae</taxon>
        <taxon>Actinocorallia</taxon>
    </lineage>
</organism>